<proteinExistence type="predicted"/>
<gene>
    <name evidence="2" type="ORF">FA15DRAFT_675579</name>
</gene>
<reference evidence="2 3" key="1">
    <citation type="journal article" date="2019" name="Nat. Ecol. Evol.">
        <title>Megaphylogeny resolves global patterns of mushroom evolution.</title>
        <authorList>
            <person name="Varga T."/>
            <person name="Krizsan K."/>
            <person name="Foldi C."/>
            <person name="Dima B."/>
            <person name="Sanchez-Garcia M."/>
            <person name="Sanchez-Ramirez S."/>
            <person name="Szollosi G.J."/>
            <person name="Szarkandi J.G."/>
            <person name="Papp V."/>
            <person name="Albert L."/>
            <person name="Andreopoulos W."/>
            <person name="Angelini C."/>
            <person name="Antonin V."/>
            <person name="Barry K.W."/>
            <person name="Bougher N.L."/>
            <person name="Buchanan P."/>
            <person name="Buyck B."/>
            <person name="Bense V."/>
            <person name="Catcheside P."/>
            <person name="Chovatia M."/>
            <person name="Cooper J."/>
            <person name="Damon W."/>
            <person name="Desjardin D."/>
            <person name="Finy P."/>
            <person name="Geml J."/>
            <person name="Haridas S."/>
            <person name="Hughes K."/>
            <person name="Justo A."/>
            <person name="Karasinski D."/>
            <person name="Kautmanova I."/>
            <person name="Kiss B."/>
            <person name="Kocsube S."/>
            <person name="Kotiranta H."/>
            <person name="LaButti K.M."/>
            <person name="Lechner B.E."/>
            <person name="Liimatainen K."/>
            <person name="Lipzen A."/>
            <person name="Lukacs Z."/>
            <person name="Mihaltcheva S."/>
            <person name="Morgado L.N."/>
            <person name="Niskanen T."/>
            <person name="Noordeloos M.E."/>
            <person name="Ohm R.A."/>
            <person name="Ortiz-Santana B."/>
            <person name="Ovrebo C."/>
            <person name="Racz N."/>
            <person name="Riley R."/>
            <person name="Savchenko A."/>
            <person name="Shiryaev A."/>
            <person name="Soop K."/>
            <person name="Spirin V."/>
            <person name="Szebenyi C."/>
            <person name="Tomsovsky M."/>
            <person name="Tulloss R.E."/>
            <person name="Uehling J."/>
            <person name="Grigoriev I.V."/>
            <person name="Vagvolgyi C."/>
            <person name="Papp T."/>
            <person name="Martin F.M."/>
            <person name="Miettinen O."/>
            <person name="Hibbett D.S."/>
            <person name="Nagy L.G."/>
        </authorList>
    </citation>
    <scope>NUCLEOTIDE SEQUENCE [LARGE SCALE GENOMIC DNA]</scope>
    <source>
        <strain evidence="2 3">CBS 121175</strain>
    </source>
</reference>
<evidence type="ECO:0000313" key="2">
    <source>
        <dbReference type="EMBL" id="TFK18051.1"/>
    </source>
</evidence>
<sequence length="101" mass="10470">MMKFCFASSVLVLAAPLICIVSANPLRDVGNTVAVTQTLPVTRPGWPGPPPTMTKITKTKTSTSTETATTSICSIACPIACPSGWTFICPCTCAPPSVTPI</sequence>
<name>A0A5C3KDH2_COPMA</name>
<organism evidence="2 3">
    <name type="scientific">Coprinopsis marcescibilis</name>
    <name type="common">Agaric fungus</name>
    <name type="synonym">Psathyrella marcescibilis</name>
    <dbReference type="NCBI Taxonomy" id="230819"/>
    <lineage>
        <taxon>Eukaryota</taxon>
        <taxon>Fungi</taxon>
        <taxon>Dikarya</taxon>
        <taxon>Basidiomycota</taxon>
        <taxon>Agaricomycotina</taxon>
        <taxon>Agaricomycetes</taxon>
        <taxon>Agaricomycetidae</taxon>
        <taxon>Agaricales</taxon>
        <taxon>Agaricineae</taxon>
        <taxon>Psathyrellaceae</taxon>
        <taxon>Coprinopsis</taxon>
    </lineage>
</organism>
<feature type="chain" id="PRO_5022901465" description="CBM1 domain-containing protein" evidence="1">
    <location>
        <begin position="24"/>
        <end position="101"/>
    </location>
</feature>
<feature type="signal peptide" evidence="1">
    <location>
        <begin position="1"/>
        <end position="23"/>
    </location>
</feature>
<evidence type="ECO:0000313" key="3">
    <source>
        <dbReference type="Proteomes" id="UP000307440"/>
    </source>
</evidence>
<dbReference type="Proteomes" id="UP000307440">
    <property type="component" value="Unassembled WGS sequence"/>
</dbReference>
<evidence type="ECO:0008006" key="4">
    <source>
        <dbReference type="Google" id="ProtNLM"/>
    </source>
</evidence>
<keyword evidence="1" id="KW-0732">Signal</keyword>
<keyword evidence="3" id="KW-1185">Reference proteome</keyword>
<protein>
    <recommendedName>
        <fullName evidence="4">CBM1 domain-containing protein</fullName>
    </recommendedName>
</protein>
<dbReference type="AlphaFoldDB" id="A0A5C3KDH2"/>
<dbReference type="EMBL" id="ML210438">
    <property type="protein sequence ID" value="TFK18051.1"/>
    <property type="molecule type" value="Genomic_DNA"/>
</dbReference>
<accession>A0A5C3KDH2</accession>
<evidence type="ECO:0000256" key="1">
    <source>
        <dbReference type="SAM" id="SignalP"/>
    </source>
</evidence>